<feature type="transmembrane region" description="Helical" evidence="8">
    <location>
        <begin position="274"/>
        <end position="297"/>
    </location>
</feature>
<dbReference type="AlphaFoldDB" id="A0A345PA22"/>
<comment type="similarity">
    <text evidence="3">Belongs to the major facilitator superfamily. TCR/Tet family.</text>
</comment>
<evidence type="ECO:0000256" key="2">
    <source>
        <dbReference type="ARBA" id="ARBA00004141"/>
    </source>
</evidence>
<feature type="transmembrane region" description="Helical" evidence="8">
    <location>
        <begin position="241"/>
        <end position="262"/>
    </location>
</feature>
<reference evidence="10 11" key="1">
    <citation type="submission" date="2018-07" db="EMBL/GenBank/DDBJ databases">
        <title>Genome sequencing of Moraxellaceae gen. HYN0046.</title>
        <authorList>
            <person name="Kim M."/>
            <person name="Yi H."/>
        </authorList>
    </citation>
    <scope>NUCLEOTIDE SEQUENCE [LARGE SCALE GENOMIC DNA]</scope>
    <source>
        <strain evidence="10 11">HYN0046</strain>
    </source>
</reference>
<evidence type="ECO:0000256" key="3">
    <source>
        <dbReference type="ARBA" id="ARBA00007520"/>
    </source>
</evidence>
<evidence type="ECO:0000313" key="11">
    <source>
        <dbReference type="Proteomes" id="UP000253940"/>
    </source>
</evidence>
<feature type="transmembrane region" description="Helical" evidence="8">
    <location>
        <begin position="132"/>
        <end position="154"/>
    </location>
</feature>
<keyword evidence="4" id="KW-0813">Transport</keyword>
<dbReference type="InterPro" id="IPR011701">
    <property type="entry name" value="MFS"/>
</dbReference>
<sequence length="396" mass="42326">MKNNKLWLVIAMTVLNSMGLTIVMPLFPFLLGQYLTNNQVVIGLSILLSVFSVCQFLSSPVLGAISDRFGRRPILVISILGSAIGYAVMGVGGALWVLFLGRIIDGLTAGNMSTLFAYIADSTAAHERTKWFGYMGAAIGIGFITGPAIGGLLGSASLQLPFYIAAGISLFAAIATQLVLPESLPLEKRSSHFSWQHLNTFAHFKDVLSLGAARPFILMGLLFGSAMFLYQSNITVFLKDIYLLGPAGIGVILTLIGVCDILSRAILLPRLIKIWTEVIVGRIGLTLTIVGFGLVALCAFETYLPLVYGAVVCITIGEGLFEPTLNSMLSTAVSEDQQGKLQGANQSFLSLSRAITPLIAGGIYVYSQSAVYALSAFLMACALILFSRLATVRVYS</sequence>
<evidence type="ECO:0000256" key="4">
    <source>
        <dbReference type="ARBA" id="ARBA00022448"/>
    </source>
</evidence>
<feature type="transmembrane region" description="Helical" evidence="8">
    <location>
        <begin position="7"/>
        <end position="28"/>
    </location>
</feature>
<evidence type="ECO:0000256" key="7">
    <source>
        <dbReference type="ARBA" id="ARBA00023136"/>
    </source>
</evidence>
<feature type="transmembrane region" description="Helical" evidence="8">
    <location>
        <begin position="303"/>
        <end position="321"/>
    </location>
</feature>
<dbReference type="InterPro" id="IPR020846">
    <property type="entry name" value="MFS_dom"/>
</dbReference>
<accession>A0A345PA22</accession>
<dbReference type="PRINTS" id="PR01035">
    <property type="entry name" value="TCRTETA"/>
</dbReference>
<feature type="transmembrane region" description="Helical" evidence="8">
    <location>
        <begin position="372"/>
        <end position="391"/>
    </location>
</feature>
<name>A0A345PA22_9GAMM</name>
<protein>
    <submittedName>
        <fullName evidence="10">MFS transporter</fullName>
    </submittedName>
</protein>
<evidence type="ECO:0000256" key="5">
    <source>
        <dbReference type="ARBA" id="ARBA00022692"/>
    </source>
</evidence>
<dbReference type="GO" id="GO:0016020">
    <property type="term" value="C:membrane"/>
    <property type="evidence" value="ECO:0007669"/>
    <property type="project" value="UniProtKB-SubCell"/>
</dbReference>
<dbReference type="Gene3D" id="1.20.1250.20">
    <property type="entry name" value="MFS general substrate transporter like domains"/>
    <property type="match status" value="1"/>
</dbReference>
<keyword evidence="7 8" id="KW-0472">Membrane</keyword>
<feature type="transmembrane region" description="Helical" evidence="8">
    <location>
        <begin position="207"/>
        <end position="229"/>
    </location>
</feature>
<dbReference type="RefSeq" id="WP_114900239.1">
    <property type="nucleotide sequence ID" value="NZ_CP031222.1"/>
</dbReference>
<evidence type="ECO:0000313" key="10">
    <source>
        <dbReference type="EMBL" id="AXI04131.1"/>
    </source>
</evidence>
<gene>
    <name evidence="10" type="ORF">HYN46_15560</name>
</gene>
<organism evidence="10 11">
    <name type="scientific">Aquirhabdus parva</name>
    <dbReference type="NCBI Taxonomy" id="2283318"/>
    <lineage>
        <taxon>Bacteria</taxon>
        <taxon>Pseudomonadati</taxon>
        <taxon>Pseudomonadota</taxon>
        <taxon>Gammaproteobacteria</taxon>
        <taxon>Moraxellales</taxon>
        <taxon>Moraxellaceae</taxon>
        <taxon>Aquirhabdus</taxon>
    </lineage>
</organism>
<keyword evidence="11" id="KW-1185">Reference proteome</keyword>
<dbReference type="SUPFAM" id="SSF103473">
    <property type="entry name" value="MFS general substrate transporter"/>
    <property type="match status" value="1"/>
</dbReference>
<comment type="function">
    <text evidence="1">Resistance to tetracycline by an active tetracycline efflux. This is an energy-dependent process that decreases the accumulation of the antibiotic in whole cells. This protein functions as a metal-tetracycline/H(+) antiporter.</text>
</comment>
<feature type="transmembrane region" description="Helical" evidence="8">
    <location>
        <begin position="40"/>
        <end position="62"/>
    </location>
</feature>
<dbReference type="InterPro" id="IPR001958">
    <property type="entry name" value="Tet-R_TetA/multi-R_MdtG-like"/>
</dbReference>
<keyword evidence="6 8" id="KW-1133">Transmembrane helix</keyword>
<dbReference type="PROSITE" id="PS50850">
    <property type="entry name" value="MFS"/>
    <property type="match status" value="1"/>
</dbReference>
<dbReference type="GO" id="GO:0022857">
    <property type="term" value="F:transmembrane transporter activity"/>
    <property type="evidence" value="ECO:0007669"/>
    <property type="project" value="InterPro"/>
</dbReference>
<evidence type="ECO:0000256" key="6">
    <source>
        <dbReference type="ARBA" id="ARBA00022989"/>
    </source>
</evidence>
<evidence type="ECO:0000256" key="8">
    <source>
        <dbReference type="SAM" id="Phobius"/>
    </source>
</evidence>
<dbReference type="KEGG" id="mbah:HYN46_15560"/>
<comment type="subcellular location">
    <subcellularLocation>
        <location evidence="2">Membrane</location>
        <topology evidence="2">Multi-pass membrane protein</topology>
    </subcellularLocation>
</comment>
<evidence type="ECO:0000256" key="1">
    <source>
        <dbReference type="ARBA" id="ARBA00003279"/>
    </source>
</evidence>
<dbReference type="InterPro" id="IPR036259">
    <property type="entry name" value="MFS_trans_sf"/>
</dbReference>
<dbReference type="EMBL" id="CP031222">
    <property type="protein sequence ID" value="AXI04131.1"/>
    <property type="molecule type" value="Genomic_DNA"/>
</dbReference>
<feature type="transmembrane region" description="Helical" evidence="8">
    <location>
        <begin position="74"/>
        <end position="97"/>
    </location>
</feature>
<dbReference type="PANTHER" id="PTHR23504:SF15">
    <property type="entry name" value="MAJOR FACILITATOR SUPERFAMILY (MFS) PROFILE DOMAIN-CONTAINING PROTEIN"/>
    <property type="match status" value="1"/>
</dbReference>
<keyword evidence="5 8" id="KW-0812">Transmembrane</keyword>
<dbReference type="OrthoDB" id="9764259at2"/>
<proteinExistence type="inferred from homology"/>
<dbReference type="InterPro" id="IPR005829">
    <property type="entry name" value="Sugar_transporter_CS"/>
</dbReference>
<feature type="domain" description="Major facilitator superfamily (MFS) profile" evidence="9">
    <location>
        <begin position="5"/>
        <end position="396"/>
    </location>
</feature>
<evidence type="ECO:0000259" key="9">
    <source>
        <dbReference type="PROSITE" id="PS50850"/>
    </source>
</evidence>
<feature type="transmembrane region" description="Helical" evidence="8">
    <location>
        <begin position="160"/>
        <end position="180"/>
    </location>
</feature>
<dbReference type="Pfam" id="PF07690">
    <property type="entry name" value="MFS_1"/>
    <property type="match status" value="1"/>
</dbReference>
<dbReference type="Proteomes" id="UP000253940">
    <property type="component" value="Chromosome"/>
</dbReference>
<dbReference type="PROSITE" id="PS00216">
    <property type="entry name" value="SUGAR_TRANSPORT_1"/>
    <property type="match status" value="1"/>
</dbReference>
<dbReference type="PANTHER" id="PTHR23504">
    <property type="entry name" value="MAJOR FACILITATOR SUPERFAMILY DOMAIN-CONTAINING PROTEIN 10"/>
    <property type="match status" value="1"/>
</dbReference>